<dbReference type="GO" id="GO:0005829">
    <property type="term" value="C:cytosol"/>
    <property type="evidence" value="ECO:0007669"/>
    <property type="project" value="TreeGrafter"/>
</dbReference>
<name>A0A2N6UJN6_9FIRM</name>
<dbReference type="GO" id="GO:0016791">
    <property type="term" value="F:phosphatase activity"/>
    <property type="evidence" value="ECO:0007669"/>
    <property type="project" value="TreeGrafter"/>
</dbReference>
<comment type="caution">
    <text evidence="1">The sequence shown here is derived from an EMBL/GenBank/DDBJ whole genome shotgun (WGS) entry which is preliminary data.</text>
</comment>
<dbReference type="NCBIfam" id="TIGR01484">
    <property type="entry name" value="HAD-SF-IIB"/>
    <property type="match status" value="1"/>
</dbReference>
<dbReference type="SFLD" id="SFLDS00003">
    <property type="entry name" value="Haloacid_Dehalogenase"/>
    <property type="match status" value="1"/>
</dbReference>
<evidence type="ECO:0000313" key="2">
    <source>
        <dbReference type="Proteomes" id="UP000235658"/>
    </source>
</evidence>
<dbReference type="PANTHER" id="PTHR10000:SF8">
    <property type="entry name" value="HAD SUPERFAMILY HYDROLASE-LIKE, TYPE 3"/>
    <property type="match status" value="1"/>
</dbReference>
<dbReference type="InterPro" id="IPR036412">
    <property type="entry name" value="HAD-like_sf"/>
</dbReference>
<dbReference type="EMBL" id="PNHP01000002">
    <property type="protein sequence ID" value="PMC81955.1"/>
    <property type="molecule type" value="Genomic_DNA"/>
</dbReference>
<protein>
    <submittedName>
        <fullName evidence="1">Cof-type HAD-IIB family hydrolase</fullName>
    </submittedName>
</protein>
<dbReference type="AlphaFoldDB" id="A0A2N6UJN6"/>
<dbReference type="GeneID" id="84578376"/>
<dbReference type="Pfam" id="PF08282">
    <property type="entry name" value="Hydrolase_3"/>
    <property type="match status" value="1"/>
</dbReference>
<dbReference type="GO" id="GO:0000287">
    <property type="term" value="F:magnesium ion binding"/>
    <property type="evidence" value="ECO:0007669"/>
    <property type="project" value="TreeGrafter"/>
</dbReference>
<dbReference type="PROSITE" id="PS01229">
    <property type="entry name" value="COF_2"/>
    <property type="match status" value="1"/>
</dbReference>
<dbReference type="Gene3D" id="3.40.50.1000">
    <property type="entry name" value="HAD superfamily/HAD-like"/>
    <property type="match status" value="1"/>
</dbReference>
<dbReference type="InterPro" id="IPR006379">
    <property type="entry name" value="HAD-SF_hydro_IIB"/>
</dbReference>
<dbReference type="InterPro" id="IPR023214">
    <property type="entry name" value="HAD_sf"/>
</dbReference>
<dbReference type="PROSITE" id="PS01228">
    <property type="entry name" value="COF_1"/>
    <property type="match status" value="1"/>
</dbReference>
<keyword evidence="1" id="KW-0378">Hydrolase</keyword>
<reference evidence="1 2" key="1">
    <citation type="submission" date="2017-09" db="EMBL/GenBank/DDBJ databases">
        <title>Bacterial strain isolated from the female urinary microbiota.</title>
        <authorList>
            <person name="Thomas-White K."/>
            <person name="Kumar N."/>
            <person name="Forster S."/>
            <person name="Putonti C."/>
            <person name="Lawley T."/>
            <person name="Wolfe A.J."/>
        </authorList>
    </citation>
    <scope>NUCLEOTIDE SEQUENCE [LARGE SCALE GENOMIC DNA]</scope>
    <source>
        <strain evidence="1 2">UMB0204</strain>
    </source>
</reference>
<dbReference type="CDD" id="cd07516">
    <property type="entry name" value="HAD_Pase"/>
    <property type="match status" value="1"/>
</dbReference>
<dbReference type="Proteomes" id="UP000235658">
    <property type="component" value="Unassembled WGS sequence"/>
</dbReference>
<dbReference type="SFLD" id="SFLDG01140">
    <property type="entry name" value="C2.B:_Phosphomannomutase_and_P"/>
    <property type="match status" value="1"/>
</dbReference>
<sequence length="271" mass="30925">MKNIELIAFDLDGTLLNENRELSEYNIRTIKKLIKKGIKIVIATGRPYAGFSRFLAQLGTLGKDNYSITNTGSIIRENIDEGNIKLNAMDLNDYLFIKNLTANHNNLQVAFYTDEYLYIDEPCPNEAFIHDKNILRMDSKNVGSYKNEPICRINVMGPEDLLDNFQKENLNTLEKKYSTMRNEIFSYEILNRNSSKGKGLEFLSRYLNIDRNQIMAFGDNVNDLEMIEYAGVSVAMGNGKDVLKSKAGYIAKANSEDGVARFLIDYFELMN</sequence>
<dbReference type="SUPFAM" id="SSF56784">
    <property type="entry name" value="HAD-like"/>
    <property type="match status" value="1"/>
</dbReference>
<dbReference type="InterPro" id="IPR000150">
    <property type="entry name" value="Cof"/>
</dbReference>
<evidence type="ECO:0000313" key="1">
    <source>
        <dbReference type="EMBL" id="PMC81955.1"/>
    </source>
</evidence>
<proteinExistence type="predicted"/>
<dbReference type="Gene3D" id="3.30.1240.10">
    <property type="match status" value="1"/>
</dbReference>
<gene>
    <name evidence="1" type="ORF">CJ192_04185</name>
</gene>
<organism evidence="1 2">
    <name type="scientific">Anaerococcus hydrogenalis</name>
    <dbReference type="NCBI Taxonomy" id="33029"/>
    <lineage>
        <taxon>Bacteria</taxon>
        <taxon>Bacillati</taxon>
        <taxon>Bacillota</taxon>
        <taxon>Tissierellia</taxon>
        <taxon>Tissierellales</taxon>
        <taxon>Peptoniphilaceae</taxon>
        <taxon>Anaerococcus</taxon>
    </lineage>
</organism>
<dbReference type="PANTHER" id="PTHR10000">
    <property type="entry name" value="PHOSPHOSERINE PHOSPHATASE"/>
    <property type="match status" value="1"/>
</dbReference>
<dbReference type="NCBIfam" id="TIGR00099">
    <property type="entry name" value="Cof-subfamily"/>
    <property type="match status" value="1"/>
</dbReference>
<dbReference type="RefSeq" id="WP_102197880.1">
    <property type="nucleotide sequence ID" value="NZ_PNHP01000002.1"/>
</dbReference>
<accession>A0A2N6UJN6</accession>